<comment type="caution">
    <text evidence="10">The sequence shown here is derived from an EMBL/GenBank/DDBJ whole genome shotgun (WGS) entry which is preliminary data.</text>
</comment>
<evidence type="ECO:0000256" key="1">
    <source>
        <dbReference type="ARBA" id="ARBA00004496"/>
    </source>
</evidence>
<evidence type="ECO:0000256" key="5">
    <source>
        <dbReference type="ARBA" id="ARBA00022679"/>
    </source>
</evidence>
<dbReference type="Pfam" id="PF03610">
    <property type="entry name" value="EIIA-man"/>
    <property type="match status" value="1"/>
</dbReference>
<dbReference type="AlphaFoldDB" id="A0A926IJB5"/>
<evidence type="ECO:0000256" key="8">
    <source>
        <dbReference type="SAM" id="MobiDB-lite"/>
    </source>
</evidence>
<name>A0A926IJB5_9FIRM</name>
<keyword evidence="6" id="KW-0598">Phosphotransferase system</keyword>
<evidence type="ECO:0000313" key="11">
    <source>
        <dbReference type="Proteomes" id="UP000601171"/>
    </source>
</evidence>
<keyword evidence="4 10" id="KW-0762">Sugar transport</keyword>
<dbReference type="EMBL" id="JACRTG010000016">
    <property type="protein sequence ID" value="MBC8587849.1"/>
    <property type="molecule type" value="Genomic_DNA"/>
</dbReference>
<organism evidence="10 11">
    <name type="scientific">Paratissierella segnis</name>
    <dbReference type="NCBI Taxonomy" id="2763679"/>
    <lineage>
        <taxon>Bacteria</taxon>
        <taxon>Bacillati</taxon>
        <taxon>Bacillota</taxon>
        <taxon>Tissierellia</taxon>
        <taxon>Tissierellales</taxon>
        <taxon>Tissierellaceae</taxon>
        <taxon>Paratissierella</taxon>
    </lineage>
</organism>
<comment type="subcellular location">
    <subcellularLocation>
        <location evidence="1">Cytoplasm</location>
    </subcellularLocation>
</comment>
<evidence type="ECO:0000256" key="7">
    <source>
        <dbReference type="ARBA" id="ARBA00022777"/>
    </source>
</evidence>
<dbReference type="InterPro" id="IPR036662">
    <property type="entry name" value="PTS_EIIA_man-typ_sf"/>
</dbReference>
<evidence type="ECO:0000259" key="9">
    <source>
        <dbReference type="PROSITE" id="PS51096"/>
    </source>
</evidence>
<accession>A0A926IJB5</accession>
<evidence type="ECO:0000256" key="3">
    <source>
        <dbReference type="ARBA" id="ARBA00022490"/>
    </source>
</evidence>
<dbReference type="Gene3D" id="3.40.50.510">
    <property type="entry name" value="Phosphotransferase system, mannose-type IIA component"/>
    <property type="match status" value="1"/>
</dbReference>
<dbReference type="PROSITE" id="PS51096">
    <property type="entry name" value="PTS_EIIA_TYPE_4"/>
    <property type="match status" value="1"/>
</dbReference>
<dbReference type="CDD" id="cd00006">
    <property type="entry name" value="PTS_IIA_man"/>
    <property type="match status" value="1"/>
</dbReference>
<feature type="domain" description="PTS EIIA type-4" evidence="9">
    <location>
        <begin position="1"/>
        <end position="124"/>
    </location>
</feature>
<dbReference type="GO" id="GO:0016301">
    <property type="term" value="F:kinase activity"/>
    <property type="evidence" value="ECO:0007669"/>
    <property type="project" value="UniProtKB-KW"/>
</dbReference>
<protein>
    <submittedName>
        <fullName evidence="10">PTS sugar transporter subunit IIA</fullName>
    </submittedName>
</protein>
<evidence type="ECO:0000256" key="4">
    <source>
        <dbReference type="ARBA" id="ARBA00022597"/>
    </source>
</evidence>
<dbReference type="RefSeq" id="WP_262429295.1">
    <property type="nucleotide sequence ID" value="NZ_JACRTG010000016.1"/>
</dbReference>
<gene>
    <name evidence="10" type="ORF">H8707_06325</name>
</gene>
<keyword evidence="7" id="KW-0418">Kinase</keyword>
<dbReference type="SUPFAM" id="SSF53062">
    <property type="entry name" value="PTS system fructose IIA component-like"/>
    <property type="match status" value="1"/>
</dbReference>
<keyword evidence="2" id="KW-0813">Transport</keyword>
<sequence>MIGIIIISHGILADGLLESSKMLCGESAGVVSAKLEPTDSPDMFRKKLEIAIEKVDEGEGILILADIPGGTPANQGVLLQKHRDDIEVITGVNVPLLIEAIMMRGKMSLPLLLEHLLNVGKESIESPMSKLDKESNLKNSDDQLDQLITG</sequence>
<dbReference type="InterPro" id="IPR033887">
    <property type="entry name" value="PTS_IIA_man"/>
</dbReference>
<reference evidence="10" key="1">
    <citation type="submission" date="2020-08" db="EMBL/GenBank/DDBJ databases">
        <title>Genome public.</title>
        <authorList>
            <person name="Liu C."/>
            <person name="Sun Q."/>
        </authorList>
    </citation>
    <scope>NUCLEOTIDE SEQUENCE</scope>
    <source>
        <strain evidence="10">BX21</strain>
    </source>
</reference>
<proteinExistence type="predicted"/>
<evidence type="ECO:0000313" key="10">
    <source>
        <dbReference type="EMBL" id="MBC8587849.1"/>
    </source>
</evidence>
<dbReference type="Proteomes" id="UP000601171">
    <property type="component" value="Unassembled WGS sequence"/>
</dbReference>
<keyword evidence="11" id="KW-1185">Reference proteome</keyword>
<dbReference type="PANTHER" id="PTHR33799:SF1">
    <property type="entry name" value="PTS SYSTEM MANNOSE-SPECIFIC EIIAB COMPONENT-RELATED"/>
    <property type="match status" value="1"/>
</dbReference>
<dbReference type="GO" id="GO:0016020">
    <property type="term" value="C:membrane"/>
    <property type="evidence" value="ECO:0007669"/>
    <property type="project" value="InterPro"/>
</dbReference>
<dbReference type="InterPro" id="IPR051471">
    <property type="entry name" value="Bacterial_PTS_sugar_comp"/>
</dbReference>
<feature type="compositionally biased region" description="Basic and acidic residues" evidence="8">
    <location>
        <begin position="130"/>
        <end position="141"/>
    </location>
</feature>
<keyword evidence="3" id="KW-0963">Cytoplasm</keyword>
<dbReference type="InterPro" id="IPR004701">
    <property type="entry name" value="PTS_EIIA_man-typ"/>
</dbReference>
<evidence type="ECO:0000256" key="2">
    <source>
        <dbReference type="ARBA" id="ARBA00022448"/>
    </source>
</evidence>
<dbReference type="PANTHER" id="PTHR33799">
    <property type="entry name" value="PTS PERMEASE-RELATED-RELATED"/>
    <property type="match status" value="1"/>
</dbReference>
<evidence type="ECO:0000256" key="6">
    <source>
        <dbReference type="ARBA" id="ARBA00022683"/>
    </source>
</evidence>
<dbReference type="GO" id="GO:0005737">
    <property type="term" value="C:cytoplasm"/>
    <property type="evidence" value="ECO:0007669"/>
    <property type="project" value="UniProtKB-SubCell"/>
</dbReference>
<dbReference type="GO" id="GO:0009401">
    <property type="term" value="P:phosphoenolpyruvate-dependent sugar phosphotransferase system"/>
    <property type="evidence" value="ECO:0007669"/>
    <property type="project" value="UniProtKB-KW"/>
</dbReference>
<keyword evidence="5" id="KW-0808">Transferase</keyword>
<feature type="region of interest" description="Disordered" evidence="8">
    <location>
        <begin position="127"/>
        <end position="150"/>
    </location>
</feature>